<dbReference type="Proteomes" id="UP000283509">
    <property type="component" value="Unassembled WGS sequence"/>
</dbReference>
<dbReference type="Pfam" id="PF04818">
    <property type="entry name" value="CID"/>
    <property type="match status" value="1"/>
</dbReference>
<dbReference type="Gene3D" id="1.25.40.90">
    <property type="match status" value="1"/>
</dbReference>
<evidence type="ECO:0000313" key="2">
    <source>
        <dbReference type="EMBL" id="ROT66913.1"/>
    </source>
</evidence>
<dbReference type="SMART" id="SM00582">
    <property type="entry name" value="RPR"/>
    <property type="match status" value="1"/>
</dbReference>
<proteinExistence type="predicted"/>
<evidence type="ECO:0000259" key="1">
    <source>
        <dbReference type="PROSITE" id="PS51391"/>
    </source>
</evidence>
<dbReference type="PANTHER" id="PTHR12460">
    <property type="entry name" value="CYCLIN-DEPENDENT KINASE INHIBITOR-RELATED PROTEIN"/>
    <property type="match status" value="1"/>
</dbReference>
<protein>
    <submittedName>
        <fullName evidence="2">Regulation of nuclear pre-mRNA domain-containing protein 1B</fullName>
    </submittedName>
</protein>
<reference evidence="2 3" key="2">
    <citation type="submission" date="2019-01" db="EMBL/GenBank/DDBJ databases">
        <title>The decoding of complex shrimp genome reveals the adaptation for benthos swimmer, frequently molting mechanism and breeding impact on genome.</title>
        <authorList>
            <person name="Sun Y."/>
            <person name="Gao Y."/>
            <person name="Yu Y."/>
        </authorList>
    </citation>
    <scope>NUCLEOTIDE SEQUENCE [LARGE SCALE GENOMIC DNA]</scope>
    <source>
        <tissue evidence="2">Muscle</tissue>
    </source>
</reference>
<dbReference type="InterPro" id="IPR006569">
    <property type="entry name" value="CID_dom"/>
</dbReference>
<dbReference type="STRING" id="6689.A0A3R7M4E9"/>
<dbReference type="GO" id="GO:0031124">
    <property type="term" value="P:mRNA 3'-end processing"/>
    <property type="evidence" value="ECO:0007669"/>
    <property type="project" value="TreeGrafter"/>
</dbReference>
<feature type="domain" description="CID" evidence="1">
    <location>
        <begin position="1"/>
        <end position="94"/>
    </location>
</feature>
<reference evidence="2 3" key="1">
    <citation type="submission" date="2018-04" db="EMBL/GenBank/DDBJ databases">
        <authorList>
            <person name="Zhang X."/>
            <person name="Yuan J."/>
            <person name="Li F."/>
            <person name="Xiang J."/>
        </authorList>
    </citation>
    <scope>NUCLEOTIDE SEQUENCE [LARGE SCALE GENOMIC DNA]</scope>
    <source>
        <tissue evidence="2">Muscle</tissue>
    </source>
</reference>
<evidence type="ECO:0000313" key="3">
    <source>
        <dbReference type="Proteomes" id="UP000283509"/>
    </source>
</evidence>
<accession>A0A3R7M4E9</accession>
<sequence length="94" mass="10972">MAGFNEDALKKKLDDLNMSQQSIQTVSLWLIHHKKHAHTVVNVWYRELVTASDSRKLTFMYLANDVIQNSKKKEYNREFWELGKFLTTWGVAAG</sequence>
<dbReference type="InterPro" id="IPR008942">
    <property type="entry name" value="ENTH_VHS"/>
</dbReference>
<dbReference type="GO" id="GO:0000993">
    <property type="term" value="F:RNA polymerase II complex binding"/>
    <property type="evidence" value="ECO:0007669"/>
    <property type="project" value="TreeGrafter"/>
</dbReference>
<dbReference type="PROSITE" id="PS51391">
    <property type="entry name" value="CID"/>
    <property type="match status" value="1"/>
</dbReference>
<comment type="caution">
    <text evidence="2">The sequence shown here is derived from an EMBL/GenBank/DDBJ whole genome shotgun (WGS) entry which is preliminary data.</text>
</comment>
<dbReference type="SUPFAM" id="SSF48464">
    <property type="entry name" value="ENTH/VHS domain"/>
    <property type="match status" value="1"/>
</dbReference>
<dbReference type="PANTHER" id="PTHR12460:SF0">
    <property type="entry name" value="CID DOMAIN-CONTAINING PROTEIN-RELATED"/>
    <property type="match status" value="1"/>
</dbReference>
<dbReference type="OrthoDB" id="10069473at2759"/>
<keyword evidence="3" id="KW-1185">Reference proteome</keyword>
<dbReference type="AlphaFoldDB" id="A0A3R7M4E9"/>
<name>A0A3R7M4E9_PENVA</name>
<gene>
    <name evidence="2" type="ORF">C7M84_015039</name>
</gene>
<dbReference type="EMBL" id="QCYY01002878">
    <property type="protein sequence ID" value="ROT66913.1"/>
    <property type="molecule type" value="Genomic_DNA"/>
</dbReference>
<organism evidence="2 3">
    <name type="scientific">Penaeus vannamei</name>
    <name type="common">Whiteleg shrimp</name>
    <name type="synonym">Litopenaeus vannamei</name>
    <dbReference type="NCBI Taxonomy" id="6689"/>
    <lineage>
        <taxon>Eukaryota</taxon>
        <taxon>Metazoa</taxon>
        <taxon>Ecdysozoa</taxon>
        <taxon>Arthropoda</taxon>
        <taxon>Crustacea</taxon>
        <taxon>Multicrustacea</taxon>
        <taxon>Malacostraca</taxon>
        <taxon>Eumalacostraca</taxon>
        <taxon>Eucarida</taxon>
        <taxon>Decapoda</taxon>
        <taxon>Dendrobranchiata</taxon>
        <taxon>Penaeoidea</taxon>
        <taxon>Penaeidae</taxon>
        <taxon>Penaeus</taxon>
    </lineage>
</organism>